<organism evidence="5">
    <name type="scientific">Naegleria gruberi</name>
    <name type="common">Amoeba</name>
    <dbReference type="NCBI Taxonomy" id="5762"/>
    <lineage>
        <taxon>Eukaryota</taxon>
        <taxon>Discoba</taxon>
        <taxon>Heterolobosea</taxon>
        <taxon>Tetramitia</taxon>
        <taxon>Eutetramitia</taxon>
        <taxon>Vahlkampfiidae</taxon>
        <taxon>Naegleria</taxon>
    </lineage>
</organism>
<feature type="compositionally biased region" description="Low complexity" evidence="1">
    <location>
        <begin position="27"/>
        <end position="41"/>
    </location>
</feature>
<keyword evidence="2" id="KW-0812">Transmembrane</keyword>
<sequence>MTNQQQDGGVINTTFSSPPNQQFRINSPPSLTNLTSQTSSQDTMLADSPTKINNSSLNRRESSTQKSTTKSLPSSSKTPRSSSVTGFHSRNFRIYTCCGILELNCLKMTSFLALIVSLFAFASLIVIISVNYSIVAGFKATLANLDTDGTYYRELMKLSARAAVTAEYNRTLSLEYVNLYNNYYYLYYVDLNATIANVPASVLYWNQHNMLRDDVKSRRAVKMEITMMVQVTSGNYSAALQTLDSAQYKDLLTGYQEEVQSIFDYADNMKEQSANLDLATTTAALIIACTSIVIVVPVLIVFIVLSVKKDNSKEKQLRQVKKYMIMDTINDPSVVEKFKDFCKQERSEENFALLEKINEYKKLCERSFDIQVFLFDTDVLSSSDQFSEMTSSKEEQSKKGYTEKDLLEIEKKKFEIAFEIYSEFLDVRGDRSVNISKAFADNVKQHLDYFAKGENESIPESLFESIEYEMCVLMMDTHHRFKQHLELQMKEKKQILSSLKKSKK</sequence>
<dbReference type="GeneID" id="8852238"/>
<feature type="compositionally biased region" description="Low complexity" evidence="1">
    <location>
        <begin position="64"/>
        <end position="84"/>
    </location>
</feature>
<dbReference type="PROSITE" id="PS50132">
    <property type="entry name" value="RGS"/>
    <property type="match status" value="1"/>
</dbReference>
<dbReference type="AlphaFoldDB" id="D2VKG6"/>
<dbReference type="KEGG" id="ngr:NAEGRDRAFT_69386"/>
<evidence type="ECO:0000256" key="1">
    <source>
        <dbReference type="SAM" id="MobiDB-lite"/>
    </source>
</evidence>
<dbReference type="VEuPathDB" id="AmoebaDB:NAEGRDRAFT_69386"/>
<dbReference type="InParanoid" id="D2VKG6"/>
<dbReference type="InterPro" id="IPR016137">
    <property type="entry name" value="RGS"/>
</dbReference>
<protein>
    <submittedName>
        <fullName evidence="4">Predicted protein</fullName>
    </submittedName>
</protein>
<keyword evidence="2" id="KW-1133">Transmembrane helix</keyword>
<feature type="transmembrane region" description="Helical" evidence="2">
    <location>
        <begin position="185"/>
        <end position="205"/>
    </location>
</feature>
<evidence type="ECO:0000313" key="5">
    <source>
        <dbReference type="Proteomes" id="UP000006671"/>
    </source>
</evidence>
<feature type="domain" description="RGS" evidence="3">
    <location>
        <begin position="338"/>
        <end position="474"/>
    </location>
</feature>
<evidence type="ECO:0000259" key="3">
    <source>
        <dbReference type="PROSITE" id="PS50132"/>
    </source>
</evidence>
<dbReference type="PANTHER" id="PTHR10845:SF192">
    <property type="entry name" value="DOUBLE HIT, ISOFORM B"/>
    <property type="match status" value="1"/>
</dbReference>
<dbReference type="SMART" id="SM00315">
    <property type="entry name" value="RGS"/>
    <property type="match status" value="1"/>
</dbReference>
<gene>
    <name evidence="4" type="ORF">NAEGRDRAFT_69386</name>
</gene>
<feature type="transmembrane region" description="Helical" evidence="2">
    <location>
        <begin position="283"/>
        <end position="307"/>
    </location>
</feature>
<accession>D2VKG6</accession>
<keyword evidence="2" id="KW-0472">Membrane</keyword>
<feature type="region of interest" description="Disordered" evidence="1">
    <location>
        <begin position="1"/>
        <end position="84"/>
    </location>
</feature>
<reference evidence="4 5" key="1">
    <citation type="journal article" date="2010" name="Cell">
        <title>The genome of Naegleria gruberi illuminates early eukaryotic versatility.</title>
        <authorList>
            <person name="Fritz-Laylin L.K."/>
            <person name="Prochnik S.E."/>
            <person name="Ginger M.L."/>
            <person name="Dacks J.B."/>
            <person name="Carpenter M.L."/>
            <person name="Field M.C."/>
            <person name="Kuo A."/>
            <person name="Paredez A."/>
            <person name="Chapman J."/>
            <person name="Pham J."/>
            <person name="Shu S."/>
            <person name="Neupane R."/>
            <person name="Cipriano M."/>
            <person name="Mancuso J."/>
            <person name="Tu H."/>
            <person name="Salamov A."/>
            <person name="Lindquist E."/>
            <person name="Shapiro H."/>
            <person name="Lucas S."/>
            <person name="Grigoriev I.V."/>
            <person name="Cande W.Z."/>
            <person name="Fulton C."/>
            <person name="Rokhsar D.S."/>
            <person name="Dawson S.C."/>
        </authorList>
    </citation>
    <scope>NUCLEOTIDE SEQUENCE [LARGE SCALE GENOMIC DNA]</scope>
    <source>
        <strain evidence="4 5">NEG-M</strain>
    </source>
</reference>
<dbReference type="PANTHER" id="PTHR10845">
    <property type="entry name" value="REGULATOR OF G PROTEIN SIGNALING"/>
    <property type="match status" value="1"/>
</dbReference>
<evidence type="ECO:0000256" key="2">
    <source>
        <dbReference type="SAM" id="Phobius"/>
    </source>
</evidence>
<dbReference type="SUPFAM" id="SSF48097">
    <property type="entry name" value="Regulator of G-protein signaling, RGS"/>
    <property type="match status" value="1"/>
</dbReference>
<dbReference type="RefSeq" id="XP_002675336.1">
    <property type="nucleotide sequence ID" value="XM_002675290.1"/>
</dbReference>
<name>D2VKG6_NAEGR</name>
<dbReference type="EMBL" id="GG738878">
    <property type="protein sequence ID" value="EFC42592.1"/>
    <property type="molecule type" value="Genomic_DNA"/>
</dbReference>
<dbReference type="Pfam" id="PF00615">
    <property type="entry name" value="RGS"/>
    <property type="match status" value="1"/>
</dbReference>
<dbReference type="Proteomes" id="UP000006671">
    <property type="component" value="Unassembled WGS sequence"/>
</dbReference>
<keyword evidence="5" id="KW-1185">Reference proteome</keyword>
<dbReference type="InterPro" id="IPR036305">
    <property type="entry name" value="RGS_sf"/>
</dbReference>
<proteinExistence type="predicted"/>
<dbReference type="InterPro" id="IPR044926">
    <property type="entry name" value="RGS_subdomain_2"/>
</dbReference>
<feature type="transmembrane region" description="Helical" evidence="2">
    <location>
        <begin position="111"/>
        <end position="134"/>
    </location>
</feature>
<feature type="compositionally biased region" description="Polar residues" evidence="1">
    <location>
        <begin position="1"/>
        <end position="25"/>
    </location>
</feature>
<evidence type="ECO:0000313" key="4">
    <source>
        <dbReference type="EMBL" id="EFC42592.1"/>
    </source>
</evidence>
<dbReference type="Gene3D" id="1.10.167.10">
    <property type="entry name" value="Regulator of G-protein Signalling 4, domain 2"/>
    <property type="match status" value="1"/>
</dbReference>